<evidence type="ECO:0000256" key="1">
    <source>
        <dbReference type="SAM" id="Phobius"/>
    </source>
</evidence>
<dbReference type="Pfam" id="PF04113">
    <property type="entry name" value="Gpi16"/>
    <property type="match status" value="2"/>
</dbReference>
<accession>A0A137PGF6</accession>
<sequence>MKLNLTYLIAISFNLILFNFVNSEKLSENLKIYPLPNNFILLDFKFTSTIKYPNTELQDYQLLPRALGQLIPQLNLKELHLTFTRGRWLQNYWDLPKPSTLISNSGLQLTTYFNETSETLDLKSEKWKKLTSTLSGIFCNSLGQIDTTNSLVPKLSFKKKFLGNESNPILVNLPLEGTCTENLTPWIKLLPCRNQYGIGSLLSSENIFESNYLSMGLNFKQLCDDETCNLENSKLVLNQQFSIVLDKSELNSNNWNFNSLLKRSISEPCKLASLSQVIFFDSDKFAFTPNPTYYLTNNRALFNFMEPENLGLVVTDKSKDSIGKEEVNGIDKFRAIRYLTKRKGLSQNLHIELNNLNNPKPLKVTLLETLPWYLKVYLHTLTLTLNGKPALDLIKKQYYQPSKNRVRSSLLELELELPAESKVIIEYGLDMAMLRYTEYPPDSSKGMILPGAIITLEEVNAKPGLVNNESIKIYTDSLALLLRTPDFSMPYNVIMLTCTLLAMFFGFMFNSLQREFKVIGDNDQKKSVGEVKKND</sequence>
<reference evidence="3 4" key="1">
    <citation type="journal article" date="2015" name="Genome Biol. Evol.">
        <title>Phylogenomic analyses indicate that early fungi evolved digesting cell walls of algal ancestors of land plants.</title>
        <authorList>
            <person name="Chang Y."/>
            <person name="Wang S."/>
            <person name="Sekimoto S."/>
            <person name="Aerts A.L."/>
            <person name="Choi C."/>
            <person name="Clum A."/>
            <person name="LaButti K.M."/>
            <person name="Lindquist E.A."/>
            <person name="Yee Ngan C."/>
            <person name="Ohm R.A."/>
            <person name="Salamov A.A."/>
            <person name="Grigoriev I.V."/>
            <person name="Spatafora J.W."/>
            <person name="Berbee M.L."/>
        </authorList>
    </citation>
    <scope>NUCLEOTIDE SEQUENCE [LARGE SCALE GENOMIC DNA]</scope>
    <source>
        <strain evidence="3 4">NRRL 28638</strain>
    </source>
</reference>
<dbReference type="PANTHER" id="PTHR12959:SF11">
    <property type="entry name" value="GPI TRANSAMIDASE COMPONENT PIG-T"/>
    <property type="match status" value="1"/>
</dbReference>
<dbReference type="GO" id="GO:0042765">
    <property type="term" value="C:GPI-anchor transamidase complex"/>
    <property type="evidence" value="ECO:0007669"/>
    <property type="project" value="InterPro"/>
</dbReference>
<protein>
    <submittedName>
        <fullName evidence="3">Gpi16 subunit, GPI transamidase component</fullName>
    </submittedName>
</protein>
<gene>
    <name evidence="3" type="ORF">CONCODRAFT_15120</name>
</gene>
<keyword evidence="1" id="KW-0472">Membrane</keyword>
<keyword evidence="1" id="KW-0812">Transmembrane</keyword>
<name>A0A137PGF6_CONC2</name>
<keyword evidence="1" id="KW-1133">Transmembrane helix</keyword>
<evidence type="ECO:0000256" key="2">
    <source>
        <dbReference type="SAM" id="SignalP"/>
    </source>
</evidence>
<dbReference type="OrthoDB" id="331263at2759"/>
<dbReference type="EMBL" id="KQ964428">
    <property type="protein sequence ID" value="KXN74089.1"/>
    <property type="molecule type" value="Genomic_DNA"/>
</dbReference>
<feature type="signal peptide" evidence="2">
    <location>
        <begin position="1"/>
        <end position="23"/>
    </location>
</feature>
<proteinExistence type="predicted"/>
<evidence type="ECO:0000313" key="4">
    <source>
        <dbReference type="Proteomes" id="UP000070444"/>
    </source>
</evidence>
<dbReference type="Proteomes" id="UP000070444">
    <property type="component" value="Unassembled WGS sequence"/>
</dbReference>
<dbReference type="GO" id="GO:0016255">
    <property type="term" value="P:attachment of GPI anchor to protein"/>
    <property type="evidence" value="ECO:0007669"/>
    <property type="project" value="InterPro"/>
</dbReference>
<dbReference type="AlphaFoldDB" id="A0A137PGF6"/>
<evidence type="ECO:0000313" key="3">
    <source>
        <dbReference type="EMBL" id="KXN74089.1"/>
    </source>
</evidence>
<keyword evidence="4" id="KW-1185">Reference proteome</keyword>
<feature type="transmembrane region" description="Helical" evidence="1">
    <location>
        <begin position="489"/>
        <end position="509"/>
    </location>
</feature>
<keyword evidence="2" id="KW-0732">Signal</keyword>
<dbReference type="PANTHER" id="PTHR12959">
    <property type="entry name" value="GPI TRANSAMIDASE COMPONENT PIG-T-RELATED"/>
    <property type="match status" value="1"/>
</dbReference>
<dbReference type="OMA" id="NHGHYIG"/>
<feature type="chain" id="PRO_5007294769" evidence="2">
    <location>
        <begin position="24"/>
        <end position="535"/>
    </location>
</feature>
<organism evidence="3 4">
    <name type="scientific">Conidiobolus coronatus (strain ATCC 28846 / CBS 209.66 / NRRL 28638)</name>
    <name type="common">Delacroixia coronata</name>
    <dbReference type="NCBI Taxonomy" id="796925"/>
    <lineage>
        <taxon>Eukaryota</taxon>
        <taxon>Fungi</taxon>
        <taxon>Fungi incertae sedis</taxon>
        <taxon>Zoopagomycota</taxon>
        <taxon>Entomophthoromycotina</taxon>
        <taxon>Entomophthoromycetes</taxon>
        <taxon>Entomophthorales</taxon>
        <taxon>Ancylistaceae</taxon>
        <taxon>Conidiobolus</taxon>
    </lineage>
</organism>
<dbReference type="STRING" id="796925.A0A137PGF6"/>
<dbReference type="InterPro" id="IPR007245">
    <property type="entry name" value="PIG-T"/>
</dbReference>